<evidence type="ECO:0000313" key="1">
    <source>
        <dbReference type="EMBL" id="KAK0385933.1"/>
    </source>
</evidence>
<dbReference type="EMBL" id="JAPDFR010000006">
    <property type="protein sequence ID" value="KAK0385933.1"/>
    <property type="molecule type" value="Genomic_DNA"/>
</dbReference>
<organism evidence="1 2">
    <name type="scientific">Sarocladium strictum</name>
    <name type="common">Black bundle disease fungus</name>
    <name type="synonym">Acremonium strictum</name>
    <dbReference type="NCBI Taxonomy" id="5046"/>
    <lineage>
        <taxon>Eukaryota</taxon>
        <taxon>Fungi</taxon>
        <taxon>Dikarya</taxon>
        <taxon>Ascomycota</taxon>
        <taxon>Pezizomycotina</taxon>
        <taxon>Sordariomycetes</taxon>
        <taxon>Hypocreomycetidae</taxon>
        <taxon>Hypocreales</taxon>
        <taxon>Sarocladiaceae</taxon>
        <taxon>Sarocladium</taxon>
    </lineage>
</organism>
<proteinExistence type="predicted"/>
<dbReference type="Proteomes" id="UP001175261">
    <property type="component" value="Unassembled WGS sequence"/>
</dbReference>
<comment type="caution">
    <text evidence="1">The sequence shown here is derived from an EMBL/GenBank/DDBJ whole genome shotgun (WGS) entry which is preliminary data.</text>
</comment>
<keyword evidence="2" id="KW-1185">Reference proteome</keyword>
<accession>A0AA39GFY2</accession>
<evidence type="ECO:0000313" key="2">
    <source>
        <dbReference type="Proteomes" id="UP001175261"/>
    </source>
</evidence>
<dbReference type="AlphaFoldDB" id="A0AA39GFY2"/>
<gene>
    <name evidence="1" type="ORF">NLU13_7108</name>
</gene>
<protein>
    <submittedName>
        <fullName evidence="1">Uncharacterized protein</fullName>
    </submittedName>
</protein>
<reference evidence="1" key="1">
    <citation type="submission" date="2022-10" db="EMBL/GenBank/DDBJ databases">
        <title>Determination and structural analysis of whole genome sequence of Sarocladium strictum F4-1.</title>
        <authorList>
            <person name="Hu L."/>
            <person name="Jiang Y."/>
        </authorList>
    </citation>
    <scope>NUCLEOTIDE SEQUENCE</scope>
    <source>
        <strain evidence="1">F4-1</strain>
    </source>
</reference>
<sequence>MDDIAFARNYDKLIKSQKFDEVMKDATKGASTTRAPLTDAIISSSQAEDAYGPYYTPLEREWPRIKKASRPLQLDGMANAPHSARPIWEDLKSPALSTVAFTLSPSKIDRSLVPRAVPFGLQLLLKVGATLTNRL</sequence>
<name>A0AA39GFY2_SARSR</name>